<dbReference type="Pfam" id="PF00059">
    <property type="entry name" value="Lectin_C"/>
    <property type="match status" value="1"/>
</dbReference>
<name>A0ABD3XSK4_SINWO</name>
<comment type="caution">
    <text evidence="2">The sequence shown here is derived from an EMBL/GenBank/DDBJ whole genome shotgun (WGS) entry which is preliminary data.</text>
</comment>
<reference evidence="2 4" key="1">
    <citation type="submission" date="2024-11" db="EMBL/GenBank/DDBJ databases">
        <title>Chromosome-level genome assembly of the freshwater bivalve Anodonta woodiana.</title>
        <authorList>
            <person name="Chen X."/>
        </authorList>
    </citation>
    <scope>NUCLEOTIDE SEQUENCE [LARGE SCALE GENOMIC DNA]</scope>
    <source>
        <strain evidence="2">MN2024</strain>
        <tissue evidence="2">Gills</tissue>
    </source>
</reference>
<dbReference type="CDD" id="cd00037">
    <property type="entry name" value="CLECT"/>
    <property type="match status" value="1"/>
</dbReference>
<feature type="domain" description="C-type lectin" evidence="1">
    <location>
        <begin position="116"/>
        <end position="238"/>
    </location>
</feature>
<dbReference type="SMART" id="SM00034">
    <property type="entry name" value="CLECT"/>
    <property type="match status" value="1"/>
</dbReference>
<dbReference type="PROSITE" id="PS50041">
    <property type="entry name" value="C_TYPE_LECTIN_2"/>
    <property type="match status" value="1"/>
</dbReference>
<dbReference type="InterPro" id="IPR050111">
    <property type="entry name" value="C-type_lectin/snaclec_domain"/>
</dbReference>
<dbReference type="InterPro" id="IPR001304">
    <property type="entry name" value="C-type_lectin-like"/>
</dbReference>
<dbReference type="Gene3D" id="3.10.100.10">
    <property type="entry name" value="Mannose-Binding Protein A, subunit A"/>
    <property type="match status" value="1"/>
</dbReference>
<evidence type="ECO:0000259" key="1">
    <source>
        <dbReference type="PROSITE" id="PS50041"/>
    </source>
</evidence>
<proteinExistence type="predicted"/>
<keyword evidence="4" id="KW-1185">Reference proteome</keyword>
<accession>A0ABD3XSK4</accession>
<evidence type="ECO:0000313" key="2">
    <source>
        <dbReference type="EMBL" id="KAL3889175.1"/>
    </source>
</evidence>
<dbReference type="InterPro" id="IPR016186">
    <property type="entry name" value="C-type_lectin-like/link_sf"/>
</dbReference>
<evidence type="ECO:0000313" key="3">
    <source>
        <dbReference type="EMBL" id="KAL3889196.1"/>
    </source>
</evidence>
<dbReference type="EMBL" id="JBJQND010000001">
    <property type="protein sequence ID" value="KAL3889196.1"/>
    <property type="molecule type" value="Genomic_DNA"/>
</dbReference>
<dbReference type="EMBL" id="JBJQND010000001">
    <property type="protein sequence ID" value="KAL3889175.1"/>
    <property type="molecule type" value="Genomic_DNA"/>
</dbReference>
<dbReference type="SUPFAM" id="SSF56436">
    <property type="entry name" value="C-type lectin-like"/>
    <property type="match status" value="1"/>
</dbReference>
<organism evidence="2 4">
    <name type="scientific">Sinanodonta woodiana</name>
    <name type="common">Chinese pond mussel</name>
    <name type="synonym">Anodonta woodiana</name>
    <dbReference type="NCBI Taxonomy" id="1069815"/>
    <lineage>
        <taxon>Eukaryota</taxon>
        <taxon>Metazoa</taxon>
        <taxon>Spiralia</taxon>
        <taxon>Lophotrochozoa</taxon>
        <taxon>Mollusca</taxon>
        <taxon>Bivalvia</taxon>
        <taxon>Autobranchia</taxon>
        <taxon>Heteroconchia</taxon>
        <taxon>Palaeoheterodonta</taxon>
        <taxon>Unionida</taxon>
        <taxon>Unionoidea</taxon>
        <taxon>Unionidae</taxon>
        <taxon>Unioninae</taxon>
        <taxon>Sinanodonta</taxon>
    </lineage>
</organism>
<protein>
    <recommendedName>
        <fullName evidence="1">C-type lectin domain-containing protein</fullName>
    </recommendedName>
</protein>
<gene>
    <name evidence="2" type="ORF">ACJMK2_001526</name>
    <name evidence="3" type="ORF">ACJMK2_001544</name>
</gene>
<dbReference type="AlphaFoldDB" id="A0ABD3XSK4"/>
<sequence length="243" mass="28111">MEKILIKYLYDLAIIVSYISAGDVCNKWIQDLDFENNLDASLLLWDKDGVPCRITCGILCNSNLSCRSFFYHPSLMKCMGSQSYKRGLPSGQLVQKEWEYYTRSQQCDRGYTFNKTLGLCYKIHPETKTWQEAMDACEAEEAKLIIIRNEMEFVHVRDALKAAGPLILAMNGLRKILVDGIKTWKYWNGQSPSYLDWEPGEPDNYLGDENCGNFVTDPCCQYKFDDVNCLWRNSFICQKYISL</sequence>
<dbReference type="InterPro" id="IPR016187">
    <property type="entry name" value="CTDL_fold"/>
</dbReference>
<dbReference type="PANTHER" id="PTHR22803">
    <property type="entry name" value="MANNOSE, PHOSPHOLIPASE, LECTIN RECEPTOR RELATED"/>
    <property type="match status" value="1"/>
</dbReference>
<evidence type="ECO:0000313" key="4">
    <source>
        <dbReference type="Proteomes" id="UP001634394"/>
    </source>
</evidence>
<dbReference type="Proteomes" id="UP001634394">
    <property type="component" value="Unassembled WGS sequence"/>
</dbReference>